<dbReference type="CDD" id="cd00801">
    <property type="entry name" value="INT_P4_C"/>
    <property type="match status" value="1"/>
</dbReference>
<evidence type="ECO:0000256" key="5">
    <source>
        <dbReference type="PROSITE-ProRule" id="PRU01248"/>
    </source>
</evidence>
<evidence type="ECO:0000256" key="1">
    <source>
        <dbReference type="ARBA" id="ARBA00008857"/>
    </source>
</evidence>
<dbReference type="InterPro" id="IPR038488">
    <property type="entry name" value="Integrase_DNA-bd_sf"/>
</dbReference>
<protein>
    <submittedName>
        <fullName evidence="8">Integrase</fullName>
    </submittedName>
</protein>
<dbReference type="Gene3D" id="1.10.443.10">
    <property type="entry name" value="Intergrase catalytic core"/>
    <property type="match status" value="1"/>
</dbReference>
<evidence type="ECO:0000313" key="8">
    <source>
        <dbReference type="EMBL" id="PPE70923.1"/>
    </source>
</evidence>
<evidence type="ECO:0000256" key="3">
    <source>
        <dbReference type="ARBA" id="ARBA00023125"/>
    </source>
</evidence>
<dbReference type="PROSITE" id="PS51898">
    <property type="entry name" value="TYR_RECOMBINASE"/>
    <property type="match status" value="1"/>
</dbReference>
<dbReference type="InterPro" id="IPR010998">
    <property type="entry name" value="Integrase_recombinase_N"/>
</dbReference>
<dbReference type="PANTHER" id="PTHR30629">
    <property type="entry name" value="PROPHAGE INTEGRASE"/>
    <property type="match status" value="1"/>
</dbReference>
<keyword evidence="4" id="KW-0233">DNA recombination</keyword>
<dbReference type="GO" id="GO:0006310">
    <property type="term" value="P:DNA recombination"/>
    <property type="evidence" value="ECO:0007669"/>
    <property type="project" value="UniProtKB-KW"/>
</dbReference>
<evidence type="ECO:0000259" key="6">
    <source>
        <dbReference type="PROSITE" id="PS51898"/>
    </source>
</evidence>
<dbReference type="InterPro" id="IPR013762">
    <property type="entry name" value="Integrase-like_cat_sf"/>
</dbReference>
<comment type="caution">
    <text evidence="8">The sequence shown here is derived from an EMBL/GenBank/DDBJ whole genome shotgun (WGS) entry which is preliminary data.</text>
</comment>
<dbReference type="GO" id="GO:0003677">
    <property type="term" value="F:DNA binding"/>
    <property type="evidence" value="ECO:0007669"/>
    <property type="project" value="UniProtKB-UniRule"/>
</dbReference>
<organism evidence="8 9">
    <name type="scientific">Caldimonas thermodepolymerans</name>
    <dbReference type="NCBI Taxonomy" id="215580"/>
    <lineage>
        <taxon>Bacteria</taxon>
        <taxon>Pseudomonadati</taxon>
        <taxon>Pseudomonadota</taxon>
        <taxon>Betaproteobacteria</taxon>
        <taxon>Burkholderiales</taxon>
        <taxon>Sphaerotilaceae</taxon>
        <taxon>Caldimonas</taxon>
    </lineage>
</organism>
<dbReference type="InterPro" id="IPR002104">
    <property type="entry name" value="Integrase_catalytic"/>
</dbReference>
<sequence>MLTSAPDGVFVPVEDAQTAHLPSTFSPADGTVLRNADGIRQRKGAALTDTSLKALKPQAKAYKVTDGGGMYVVVSPSGTKTFRYDYRLDGKRETLTVGRYEPGTANRTDSELKALDYGAVVSLKDARALRDRARRSVEAGVSPSKAKVEKRIASADADTFGAWVKRYFEHKADPKSGKEQLADSTLALRKSVYRRILEEPLGKKRLDEIKPTALAALLDQAKAERGPGPAVHARELVLLVYRYAIGKGVEVDNPAEKIARKTIATFQARERNLTRHEIKTFFEALQHTATAPTLRLAVKFMLLTGVRKGEFIGATWKEIDWDRATWTIPKERMKADREHVVYLSEQALDILTTLKTCFPSSKFLHPGRYERDVPISNATLNRTIDATVKLINEKRDPDAEEFETFSVHDLRRTFSTRLNDALFPEALIEACLAHAKKDQVAAAYNHAKHAAPRRALMQGWADMIDCWIKGESAKDVVAQTKAKIDEAAHDDSELDL</sequence>
<dbReference type="RefSeq" id="WP_104356615.1">
    <property type="nucleotide sequence ID" value="NZ_CALFFA010000022.1"/>
</dbReference>
<keyword evidence="3 5" id="KW-0238">DNA-binding</keyword>
<dbReference type="InterPro" id="IPR025166">
    <property type="entry name" value="Integrase_DNA_bind_dom"/>
</dbReference>
<dbReference type="InterPro" id="IPR011010">
    <property type="entry name" value="DNA_brk_join_enz"/>
</dbReference>
<reference evidence="8 9" key="1">
    <citation type="submission" date="2018-02" db="EMBL/GenBank/DDBJ databases">
        <title>Reclassifiation of [Polyangium] brachysporum DSM 7029 as Guopingzhaonella breviflexa gen. nov., sp. nov., a member of the family Comamonadaceae.</title>
        <authorList>
            <person name="Tang B."/>
        </authorList>
    </citation>
    <scope>NUCLEOTIDE SEQUENCE [LARGE SCALE GENOMIC DNA]</scope>
    <source>
        <strain evidence="8 9">DSM 15344</strain>
    </source>
</reference>
<dbReference type="Gene3D" id="3.30.160.390">
    <property type="entry name" value="Integrase, DNA-binding domain"/>
    <property type="match status" value="1"/>
</dbReference>
<feature type="domain" description="Core-binding (CB)" evidence="7">
    <location>
        <begin position="158"/>
        <end position="278"/>
    </location>
</feature>
<feature type="domain" description="Tyr recombinase" evidence="6">
    <location>
        <begin position="268"/>
        <end position="457"/>
    </location>
</feature>
<keyword evidence="2" id="KW-0229">DNA integration</keyword>
<evidence type="ECO:0000259" key="7">
    <source>
        <dbReference type="PROSITE" id="PS51900"/>
    </source>
</evidence>
<dbReference type="InterPro" id="IPR050808">
    <property type="entry name" value="Phage_Integrase"/>
</dbReference>
<name>A0A2S5T7E0_9BURK</name>
<dbReference type="PROSITE" id="PS51900">
    <property type="entry name" value="CB"/>
    <property type="match status" value="1"/>
</dbReference>
<proteinExistence type="inferred from homology"/>
<dbReference type="SUPFAM" id="SSF56349">
    <property type="entry name" value="DNA breaking-rejoining enzymes"/>
    <property type="match status" value="1"/>
</dbReference>
<dbReference type="InterPro" id="IPR044068">
    <property type="entry name" value="CB"/>
</dbReference>
<dbReference type="Pfam" id="PF00589">
    <property type="entry name" value="Phage_integrase"/>
    <property type="match status" value="1"/>
</dbReference>
<evidence type="ECO:0000313" key="9">
    <source>
        <dbReference type="Proteomes" id="UP000239406"/>
    </source>
</evidence>
<dbReference type="EMBL" id="PSNY01000004">
    <property type="protein sequence ID" value="PPE70923.1"/>
    <property type="molecule type" value="Genomic_DNA"/>
</dbReference>
<accession>A0A2S5T7E0</accession>
<comment type="similarity">
    <text evidence="1">Belongs to the 'phage' integrase family.</text>
</comment>
<keyword evidence="9" id="KW-1185">Reference proteome</keyword>
<evidence type="ECO:0000256" key="2">
    <source>
        <dbReference type="ARBA" id="ARBA00022908"/>
    </source>
</evidence>
<dbReference type="Gene3D" id="1.10.150.130">
    <property type="match status" value="1"/>
</dbReference>
<gene>
    <name evidence="8" type="ORF">C1702_05165</name>
</gene>
<evidence type="ECO:0000256" key="4">
    <source>
        <dbReference type="ARBA" id="ARBA00023172"/>
    </source>
</evidence>
<dbReference type="GO" id="GO:0015074">
    <property type="term" value="P:DNA integration"/>
    <property type="evidence" value="ECO:0007669"/>
    <property type="project" value="UniProtKB-KW"/>
</dbReference>
<dbReference type="Pfam" id="PF13356">
    <property type="entry name" value="Arm-DNA-bind_3"/>
    <property type="match status" value="1"/>
</dbReference>
<dbReference type="AlphaFoldDB" id="A0A2S5T7E0"/>
<dbReference type="PANTHER" id="PTHR30629:SF2">
    <property type="entry name" value="PROPHAGE INTEGRASE INTS-RELATED"/>
    <property type="match status" value="1"/>
</dbReference>
<dbReference type="Proteomes" id="UP000239406">
    <property type="component" value="Unassembled WGS sequence"/>
</dbReference>